<accession>A0A8B8CR33</accession>
<dbReference type="CDD" id="cd22589">
    <property type="entry name" value="geminin_CC"/>
    <property type="match status" value="1"/>
</dbReference>
<evidence type="ECO:0000313" key="8">
    <source>
        <dbReference type="Proteomes" id="UP000694844"/>
    </source>
</evidence>
<evidence type="ECO:0000256" key="2">
    <source>
        <dbReference type="ARBA" id="ARBA00007979"/>
    </source>
</evidence>
<evidence type="ECO:0000256" key="6">
    <source>
        <dbReference type="SAM" id="Coils"/>
    </source>
</evidence>
<evidence type="ECO:0000256" key="1">
    <source>
        <dbReference type="ARBA" id="ARBA00004123"/>
    </source>
</evidence>
<evidence type="ECO:0000256" key="5">
    <source>
        <dbReference type="ARBA" id="ARBA00023306"/>
    </source>
</evidence>
<dbReference type="PANTHER" id="PTHR13372:SF5">
    <property type="entry name" value="GEMININ"/>
    <property type="match status" value="1"/>
</dbReference>
<dbReference type="RefSeq" id="XP_022318278.1">
    <property type="nucleotide sequence ID" value="XM_022462570.1"/>
</dbReference>
<dbReference type="PANTHER" id="PTHR13372">
    <property type="entry name" value="GEMININ"/>
    <property type="match status" value="1"/>
</dbReference>
<evidence type="ECO:0000256" key="4">
    <source>
        <dbReference type="ARBA" id="ARBA00023242"/>
    </source>
</evidence>
<keyword evidence="4" id="KW-0539">Nucleus</keyword>
<comment type="subcellular location">
    <subcellularLocation>
        <location evidence="1">Nucleus</location>
    </subcellularLocation>
</comment>
<protein>
    <submittedName>
        <fullName evidence="9">Geminin-like</fullName>
    </submittedName>
</protein>
<organism evidence="8 9">
    <name type="scientific">Crassostrea virginica</name>
    <name type="common">Eastern oyster</name>
    <dbReference type="NCBI Taxonomy" id="6565"/>
    <lineage>
        <taxon>Eukaryota</taxon>
        <taxon>Metazoa</taxon>
        <taxon>Spiralia</taxon>
        <taxon>Lophotrochozoa</taxon>
        <taxon>Mollusca</taxon>
        <taxon>Bivalvia</taxon>
        <taxon>Autobranchia</taxon>
        <taxon>Pteriomorphia</taxon>
        <taxon>Ostreida</taxon>
        <taxon>Ostreoidea</taxon>
        <taxon>Ostreidae</taxon>
        <taxon>Crassostrea</taxon>
    </lineage>
</organism>
<evidence type="ECO:0000256" key="7">
    <source>
        <dbReference type="SAM" id="MobiDB-lite"/>
    </source>
</evidence>
<comment type="similarity">
    <text evidence="2">Belongs to the geminin family.</text>
</comment>
<dbReference type="Pfam" id="PF07412">
    <property type="entry name" value="Geminin"/>
    <property type="match status" value="1"/>
</dbReference>
<keyword evidence="3 6" id="KW-0175">Coiled coil</keyword>
<dbReference type="GO" id="GO:0045786">
    <property type="term" value="P:negative regulation of cell cycle"/>
    <property type="evidence" value="ECO:0007669"/>
    <property type="project" value="TreeGrafter"/>
</dbReference>
<sequence>MEIRSGIETRENLGPFHTVHKGKMNLNSDGSQGNRKIFQTLQCSAQNPQKLTGQIPVSKKKATKLVPLKEPLNVYKDPQNNKKFDHKAVQTEKIKRLGSRSSTSEDIDQEAFDLMVSEEVPESYWKELAEQRRIALNDSLHENEMLHKEVEDLREENSKLSEMAEKADYFADVIQTMLGTDEGEKKEHSNEDEEDEKQEEDDTPPAEEEATSSNSEEEKQDSPKSDTPETQVKE</sequence>
<keyword evidence="8" id="KW-1185">Reference proteome</keyword>
<feature type="region of interest" description="Disordered" evidence="7">
    <location>
        <begin position="171"/>
        <end position="234"/>
    </location>
</feature>
<feature type="coiled-coil region" evidence="6">
    <location>
        <begin position="136"/>
        <end position="163"/>
    </location>
</feature>
<dbReference type="GO" id="GO:0005634">
    <property type="term" value="C:nucleus"/>
    <property type="evidence" value="ECO:0007669"/>
    <property type="project" value="UniProtKB-SubCell"/>
</dbReference>
<dbReference type="Gene3D" id="1.20.5.1180">
    <property type="entry name" value="Geminin coiled-coil domain"/>
    <property type="match status" value="1"/>
</dbReference>
<dbReference type="OrthoDB" id="10043826at2759"/>
<gene>
    <name evidence="9" type="primary">LOC111121338</name>
</gene>
<dbReference type="GO" id="GO:0008156">
    <property type="term" value="P:negative regulation of DNA replication"/>
    <property type="evidence" value="ECO:0007669"/>
    <property type="project" value="TreeGrafter"/>
</dbReference>
<dbReference type="GeneID" id="111121338"/>
<feature type="compositionally biased region" description="Basic and acidic residues" evidence="7">
    <location>
        <begin position="216"/>
        <end position="234"/>
    </location>
</feature>
<proteinExistence type="inferred from homology"/>
<dbReference type="AlphaFoldDB" id="A0A8B8CR33"/>
<evidence type="ECO:0000256" key="3">
    <source>
        <dbReference type="ARBA" id="ARBA00023054"/>
    </source>
</evidence>
<reference evidence="9" key="1">
    <citation type="submission" date="2025-08" db="UniProtKB">
        <authorList>
            <consortium name="RefSeq"/>
        </authorList>
    </citation>
    <scope>IDENTIFICATION</scope>
    <source>
        <tissue evidence="9">Whole sample</tissue>
    </source>
</reference>
<dbReference type="Proteomes" id="UP000694844">
    <property type="component" value="Chromosome 2"/>
</dbReference>
<evidence type="ECO:0000313" key="9">
    <source>
        <dbReference type="RefSeq" id="XP_022318278.1"/>
    </source>
</evidence>
<dbReference type="KEGG" id="cvn:111121338"/>
<dbReference type="InterPro" id="IPR022786">
    <property type="entry name" value="Geminin/Multicilin"/>
</dbReference>
<feature type="compositionally biased region" description="Acidic residues" evidence="7">
    <location>
        <begin position="190"/>
        <end position="210"/>
    </location>
</feature>
<keyword evidence="5" id="KW-0131">Cell cycle</keyword>
<name>A0A8B8CR33_CRAVI</name>
<dbReference type="SUPFAM" id="SSF111469">
    <property type="entry name" value="Geminin coiled-coil domain"/>
    <property type="match status" value="1"/>
</dbReference>